<dbReference type="AlphaFoldDB" id="A0AA39T7M1"/>
<proteinExistence type="predicted"/>
<keyword evidence="3" id="KW-1185">Reference proteome</keyword>
<evidence type="ECO:0000256" key="1">
    <source>
        <dbReference type="SAM" id="MobiDB-lite"/>
    </source>
</evidence>
<gene>
    <name evidence="2" type="ORF">LWI29_030484</name>
</gene>
<organism evidence="2 3">
    <name type="scientific">Acer saccharum</name>
    <name type="common">Sugar maple</name>
    <dbReference type="NCBI Taxonomy" id="4024"/>
    <lineage>
        <taxon>Eukaryota</taxon>
        <taxon>Viridiplantae</taxon>
        <taxon>Streptophyta</taxon>
        <taxon>Embryophyta</taxon>
        <taxon>Tracheophyta</taxon>
        <taxon>Spermatophyta</taxon>
        <taxon>Magnoliopsida</taxon>
        <taxon>eudicotyledons</taxon>
        <taxon>Gunneridae</taxon>
        <taxon>Pentapetalae</taxon>
        <taxon>rosids</taxon>
        <taxon>malvids</taxon>
        <taxon>Sapindales</taxon>
        <taxon>Sapindaceae</taxon>
        <taxon>Hippocastanoideae</taxon>
        <taxon>Acereae</taxon>
        <taxon>Acer</taxon>
    </lineage>
</organism>
<reference evidence="2" key="2">
    <citation type="submission" date="2023-06" db="EMBL/GenBank/DDBJ databases">
        <authorList>
            <person name="Swenson N.G."/>
            <person name="Wegrzyn J.L."/>
            <person name="Mcevoy S.L."/>
        </authorList>
    </citation>
    <scope>NUCLEOTIDE SEQUENCE</scope>
    <source>
        <strain evidence="2">NS2018</strain>
        <tissue evidence="2">Leaf</tissue>
    </source>
</reference>
<dbReference type="Proteomes" id="UP001168877">
    <property type="component" value="Unassembled WGS sequence"/>
</dbReference>
<reference evidence="2" key="1">
    <citation type="journal article" date="2022" name="Plant J.">
        <title>Strategies of tolerance reflected in two North American maple genomes.</title>
        <authorList>
            <person name="McEvoy S.L."/>
            <person name="Sezen U.U."/>
            <person name="Trouern-Trend A."/>
            <person name="McMahon S.M."/>
            <person name="Schaberg P.G."/>
            <person name="Yang J."/>
            <person name="Wegrzyn J.L."/>
            <person name="Swenson N.G."/>
        </authorList>
    </citation>
    <scope>NUCLEOTIDE SEQUENCE</scope>
    <source>
        <strain evidence="2">NS2018</strain>
    </source>
</reference>
<sequence length="194" mass="22139">MLILENIVECSDSELLASIFIVNVESERQCIVDIEEDTNNDHENTYLDIEEDSINDHDNTCLAIEEDSINDHENTYLDIEEDSIDDDENNSQIRIESLNAELESARRSIDSNSNIGSPSTGNSTTYSDIEEDNSDNDQENIYISLIRTIASQIREGSWNAKVEWTFLIIYFALEVASTILDQLLELSKKFFLEI</sequence>
<comment type="caution">
    <text evidence="2">The sequence shown here is derived from an EMBL/GenBank/DDBJ whole genome shotgun (WGS) entry which is preliminary data.</text>
</comment>
<evidence type="ECO:0000313" key="3">
    <source>
        <dbReference type="Proteomes" id="UP001168877"/>
    </source>
</evidence>
<feature type="compositionally biased region" description="Polar residues" evidence="1">
    <location>
        <begin position="110"/>
        <end position="127"/>
    </location>
</feature>
<feature type="region of interest" description="Disordered" evidence="1">
    <location>
        <begin position="107"/>
        <end position="134"/>
    </location>
</feature>
<accession>A0AA39T7M1</accession>
<dbReference type="EMBL" id="JAUESC010000003">
    <property type="protein sequence ID" value="KAK0602114.1"/>
    <property type="molecule type" value="Genomic_DNA"/>
</dbReference>
<name>A0AA39T7M1_ACESA</name>
<protein>
    <submittedName>
        <fullName evidence="2">Uncharacterized protein</fullName>
    </submittedName>
</protein>
<evidence type="ECO:0000313" key="2">
    <source>
        <dbReference type="EMBL" id="KAK0602114.1"/>
    </source>
</evidence>